<keyword evidence="6" id="KW-1185">Reference proteome</keyword>
<evidence type="ECO:0000256" key="1">
    <source>
        <dbReference type="ARBA" id="ARBA00023015"/>
    </source>
</evidence>
<dbReference type="Gene3D" id="1.10.10.10">
    <property type="entry name" value="Winged helix-like DNA-binding domain superfamily/Winged helix DNA-binding domain"/>
    <property type="match status" value="1"/>
</dbReference>
<dbReference type="PANTHER" id="PTHR44688">
    <property type="entry name" value="DNA-BINDING TRANSCRIPTIONAL ACTIVATOR DEVR_DOSR"/>
    <property type="match status" value="1"/>
</dbReference>
<dbReference type="PANTHER" id="PTHR44688:SF16">
    <property type="entry name" value="DNA-BINDING TRANSCRIPTIONAL ACTIVATOR DEVR_DOSR"/>
    <property type="match status" value="1"/>
</dbReference>
<organism evidence="5 6">
    <name type="scientific">Actinoplanes campanulatus</name>
    <dbReference type="NCBI Taxonomy" id="113559"/>
    <lineage>
        <taxon>Bacteria</taxon>
        <taxon>Bacillati</taxon>
        <taxon>Actinomycetota</taxon>
        <taxon>Actinomycetes</taxon>
        <taxon>Micromonosporales</taxon>
        <taxon>Micromonosporaceae</taxon>
        <taxon>Actinoplanes</taxon>
    </lineage>
</organism>
<dbReference type="Pfam" id="PF00196">
    <property type="entry name" value="GerE"/>
    <property type="match status" value="1"/>
</dbReference>
<feature type="domain" description="HTH luxR-type" evidence="4">
    <location>
        <begin position="12"/>
        <end position="77"/>
    </location>
</feature>
<sequence length="80" mass="8928">MNGYFPNRTVPLPQRSISLTVREAQILALIADGTSNAAIAQRLYITVDTVKTYNRRIFRKLNANDRAHAVAQAFRAGVLQ</sequence>
<accession>A0A7W5FHT7</accession>
<dbReference type="GO" id="GO:0003677">
    <property type="term" value="F:DNA binding"/>
    <property type="evidence" value="ECO:0007669"/>
    <property type="project" value="UniProtKB-KW"/>
</dbReference>
<evidence type="ECO:0000313" key="6">
    <source>
        <dbReference type="Proteomes" id="UP000590749"/>
    </source>
</evidence>
<dbReference type="AlphaFoldDB" id="A0A7W5FHT7"/>
<proteinExistence type="predicted"/>
<dbReference type="PROSITE" id="PS00622">
    <property type="entry name" value="HTH_LUXR_1"/>
    <property type="match status" value="1"/>
</dbReference>
<name>A0A7W5FHT7_9ACTN</name>
<dbReference type="CDD" id="cd06170">
    <property type="entry name" value="LuxR_C_like"/>
    <property type="match status" value="1"/>
</dbReference>
<keyword evidence="2 5" id="KW-0238">DNA-binding</keyword>
<protein>
    <submittedName>
        <fullName evidence="5">DNA-binding NarL/FixJ family response regulator</fullName>
    </submittedName>
</protein>
<reference evidence="5 6" key="1">
    <citation type="submission" date="2020-08" db="EMBL/GenBank/DDBJ databases">
        <title>Genomic Encyclopedia of Type Strains, Phase III (KMG-III): the genomes of soil and plant-associated and newly described type strains.</title>
        <authorList>
            <person name="Whitman W."/>
        </authorList>
    </citation>
    <scope>NUCLEOTIDE SEQUENCE [LARGE SCALE GENOMIC DNA]</scope>
    <source>
        <strain evidence="5 6">CECT 3287</strain>
    </source>
</reference>
<dbReference type="InterPro" id="IPR036388">
    <property type="entry name" value="WH-like_DNA-bd_sf"/>
</dbReference>
<dbReference type="Proteomes" id="UP000590749">
    <property type="component" value="Unassembled WGS sequence"/>
</dbReference>
<evidence type="ECO:0000313" key="5">
    <source>
        <dbReference type="EMBL" id="MBB3098964.1"/>
    </source>
</evidence>
<keyword evidence="3" id="KW-0804">Transcription</keyword>
<evidence type="ECO:0000259" key="4">
    <source>
        <dbReference type="PROSITE" id="PS50043"/>
    </source>
</evidence>
<dbReference type="InterPro" id="IPR000792">
    <property type="entry name" value="Tscrpt_reg_LuxR_C"/>
</dbReference>
<dbReference type="PRINTS" id="PR00038">
    <property type="entry name" value="HTHLUXR"/>
</dbReference>
<dbReference type="PROSITE" id="PS50043">
    <property type="entry name" value="HTH_LUXR_2"/>
    <property type="match status" value="1"/>
</dbReference>
<dbReference type="RefSeq" id="WP_183225052.1">
    <property type="nucleotide sequence ID" value="NZ_BMPW01000020.1"/>
</dbReference>
<dbReference type="SUPFAM" id="SSF46894">
    <property type="entry name" value="C-terminal effector domain of the bipartite response regulators"/>
    <property type="match status" value="1"/>
</dbReference>
<dbReference type="InterPro" id="IPR016032">
    <property type="entry name" value="Sig_transdc_resp-reg_C-effctor"/>
</dbReference>
<evidence type="ECO:0000256" key="3">
    <source>
        <dbReference type="ARBA" id="ARBA00023163"/>
    </source>
</evidence>
<comment type="caution">
    <text evidence="5">The sequence shown here is derived from an EMBL/GenBank/DDBJ whole genome shotgun (WGS) entry which is preliminary data.</text>
</comment>
<keyword evidence="1" id="KW-0805">Transcription regulation</keyword>
<dbReference type="GO" id="GO:0006355">
    <property type="term" value="P:regulation of DNA-templated transcription"/>
    <property type="evidence" value="ECO:0007669"/>
    <property type="project" value="InterPro"/>
</dbReference>
<evidence type="ECO:0000256" key="2">
    <source>
        <dbReference type="ARBA" id="ARBA00023125"/>
    </source>
</evidence>
<dbReference type="EMBL" id="JACHXF010000017">
    <property type="protein sequence ID" value="MBB3098964.1"/>
    <property type="molecule type" value="Genomic_DNA"/>
</dbReference>
<gene>
    <name evidence="5" type="ORF">FHR83_006670</name>
</gene>
<dbReference type="SMART" id="SM00421">
    <property type="entry name" value="HTH_LUXR"/>
    <property type="match status" value="1"/>
</dbReference>